<comment type="caution">
    <text evidence="1">The sequence shown here is derived from an EMBL/GenBank/DDBJ whole genome shotgun (WGS) entry which is preliminary data.</text>
</comment>
<reference evidence="1 2" key="1">
    <citation type="journal article" date="2019" name="Commun. Biol.">
        <title>The bagworm genome reveals a unique fibroin gene that provides high tensile strength.</title>
        <authorList>
            <person name="Kono N."/>
            <person name="Nakamura H."/>
            <person name="Ohtoshi R."/>
            <person name="Tomita M."/>
            <person name="Numata K."/>
            <person name="Arakawa K."/>
        </authorList>
    </citation>
    <scope>NUCLEOTIDE SEQUENCE [LARGE SCALE GENOMIC DNA]</scope>
</reference>
<evidence type="ECO:0000313" key="1">
    <source>
        <dbReference type="EMBL" id="GBP29354.1"/>
    </source>
</evidence>
<sequence length="271" mass="30853">MFSNEHRSNNEVEPCAPFGGAHLVLECPGEGRSCNCSGRVSVPVCAEITSRSCRWTSDAPAAADARNPIPVGCDKLTVTSLVQGCPLRQNVKSYRNVCKSLGFHKDFSRSYEKEFYTWRSEPSHFTIWVVIINYKLTKPEKRTKDFRTILTTTVYIEISTDYLMPFGAGNHKHRMTSAGIACEITAALRIFNFDVRGRRPMDFSVPEVVYAETAWRSVHFIFVAGYYDFREGSFTLRRRHISIGDCYHAYRFLSPSQVKTINLKVVYDTTL</sequence>
<protein>
    <submittedName>
        <fullName evidence="1">Uncharacterized protein</fullName>
    </submittedName>
</protein>
<evidence type="ECO:0000313" key="2">
    <source>
        <dbReference type="Proteomes" id="UP000299102"/>
    </source>
</evidence>
<gene>
    <name evidence="1" type="ORF">EVAR_22726_1</name>
</gene>
<dbReference type="AlphaFoldDB" id="A0A4C1UU67"/>
<organism evidence="1 2">
    <name type="scientific">Eumeta variegata</name>
    <name type="common">Bagworm moth</name>
    <name type="synonym">Eumeta japonica</name>
    <dbReference type="NCBI Taxonomy" id="151549"/>
    <lineage>
        <taxon>Eukaryota</taxon>
        <taxon>Metazoa</taxon>
        <taxon>Ecdysozoa</taxon>
        <taxon>Arthropoda</taxon>
        <taxon>Hexapoda</taxon>
        <taxon>Insecta</taxon>
        <taxon>Pterygota</taxon>
        <taxon>Neoptera</taxon>
        <taxon>Endopterygota</taxon>
        <taxon>Lepidoptera</taxon>
        <taxon>Glossata</taxon>
        <taxon>Ditrysia</taxon>
        <taxon>Tineoidea</taxon>
        <taxon>Psychidae</taxon>
        <taxon>Oiketicinae</taxon>
        <taxon>Eumeta</taxon>
    </lineage>
</organism>
<dbReference type="EMBL" id="BGZK01000219">
    <property type="protein sequence ID" value="GBP29354.1"/>
    <property type="molecule type" value="Genomic_DNA"/>
</dbReference>
<proteinExistence type="predicted"/>
<name>A0A4C1UU67_EUMVA</name>
<accession>A0A4C1UU67</accession>
<keyword evidence="2" id="KW-1185">Reference proteome</keyword>
<dbReference type="Proteomes" id="UP000299102">
    <property type="component" value="Unassembled WGS sequence"/>
</dbReference>